<dbReference type="PROSITE" id="PS51257">
    <property type="entry name" value="PROKAR_LIPOPROTEIN"/>
    <property type="match status" value="1"/>
</dbReference>
<evidence type="ECO:0008006" key="4">
    <source>
        <dbReference type="Google" id="ProtNLM"/>
    </source>
</evidence>
<dbReference type="Proteomes" id="UP001259982">
    <property type="component" value="Unassembled WGS sequence"/>
</dbReference>
<protein>
    <recommendedName>
        <fullName evidence="4">SHOCT domain-containing protein</fullName>
    </recommendedName>
</protein>
<dbReference type="EMBL" id="JAVRHY010000016">
    <property type="protein sequence ID" value="MDT0619573.1"/>
    <property type="molecule type" value="Genomic_DNA"/>
</dbReference>
<evidence type="ECO:0000313" key="3">
    <source>
        <dbReference type="Proteomes" id="UP001259982"/>
    </source>
</evidence>
<comment type="caution">
    <text evidence="2">The sequence shown here is derived from an EMBL/GenBank/DDBJ whole genome shotgun (WGS) entry which is preliminary data.</text>
</comment>
<dbReference type="RefSeq" id="WP_311660088.1">
    <property type="nucleotide sequence ID" value="NZ_JAVRHY010000016.1"/>
</dbReference>
<feature type="chain" id="PRO_5046000247" description="SHOCT domain-containing protein" evidence="1">
    <location>
        <begin position="28"/>
        <end position="77"/>
    </location>
</feature>
<organism evidence="2 3">
    <name type="scientific">Spectribacter acetivorans</name>
    <dbReference type="NCBI Taxonomy" id="3075603"/>
    <lineage>
        <taxon>Bacteria</taxon>
        <taxon>Pseudomonadati</taxon>
        <taxon>Pseudomonadota</taxon>
        <taxon>Gammaproteobacteria</taxon>
        <taxon>Salinisphaerales</taxon>
        <taxon>Salinisphaeraceae</taxon>
        <taxon>Spectribacter</taxon>
    </lineage>
</organism>
<sequence length="77" mass="8462">MTYRNLGLALVAVLAVAGCSRSFVGGAAVGAGTAGVAYEVYNKEKLDDIEDDYRAGRIDREEYQRRRDEVGDRSLVY</sequence>
<gene>
    <name evidence="2" type="ORF">RM531_13925</name>
</gene>
<name>A0ABU3BDR5_9GAMM</name>
<accession>A0ABU3BDR5</accession>
<keyword evidence="3" id="KW-1185">Reference proteome</keyword>
<reference evidence="2 3" key="1">
    <citation type="submission" date="2023-09" db="EMBL/GenBank/DDBJ databases">
        <authorList>
            <person name="Rey-Velasco X."/>
        </authorList>
    </citation>
    <scope>NUCLEOTIDE SEQUENCE [LARGE SCALE GENOMIC DNA]</scope>
    <source>
        <strain evidence="2 3">P385</strain>
    </source>
</reference>
<proteinExistence type="predicted"/>
<evidence type="ECO:0000313" key="2">
    <source>
        <dbReference type="EMBL" id="MDT0619573.1"/>
    </source>
</evidence>
<keyword evidence="1" id="KW-0732">Signal</keyword>
<evidence type="ECO:0000256" key="1">
    <source>
        <dbReference type="SAM" id="SignalP"/>
    </source>
</evidence>
<feature type="signal peptide" evidence="1">
    <location>
        <begin position="1"/>
        <end position="27"/>
    </location>
</feature>